<feature type="transmembrane region" description="Helical" evidence="7">
    <location>
        <begin position="342"/>
        <end position="360"/>
    </location>
</feature>
<dbReference type="RefSeq" id="WP_344007907.1">
    <property type="nucleotide sequence ID" value="NZ_BAAAGU010000123.1"/>
</dbReference>
<evidence type="ECO:0000256" key="2">
    <source>
        <dbReference type="ARBA" id="ARBA00022448"/>
    </source>
</evidence>
<feature type="transmembrane region" description="Helical" evidence="7">
    <location>
        <begin position="111"/>
        <end position="132"/>
    </location>
</feature>
<accession>A0ABN1HYB1</accession>
<dbReference type="Pfam" id="PF01566">
    <property type="entry name" value="Nramp"/>
    <property type="match status" value="1"/>
</dbReference>
<dbReference type="PANTHER" id="PTHR11706">
    <property type="entry name" value="SOLUTE CARRIER PROTEIN FAMILY 11 MEMBER"/>
    <property type="match status" value="1"/>
</dbReference>
<keyword evidence="3 7" id="KW-0812">Transmembrane</keyword>
<evidence type="ECO:0000256" key="6">
    <source>
        <dbReference type="SAM" id="MobiDB-lite"/>
    </source>
</evidence>
<gene>
    <name evidence="8" type="ORF">GCM10009535_60590</name>
</gene>
<evidence type="ECO:0000313" key="9">
    <source>
        <dbReference type="Proteomes" id="UP001500724"/>
    </source>
</evidence>
<keyword evidence="9" id="KW-1185">Reference proteome</keyword>
<feature type="transmembrane region" description="Helical" evidence="7">
    <location>
        <begin position="407"/>
        <end position="432"/>
    </location>
</feature>
<dbReference type="Proteomes" id="UP001500724">
    <property type="component" value="Unassembled WGS sequence"/>
</dbReference>
<evidence type="ECO:0000256" key="1">
    <source>
        <dbReference type="ARBA" id="ARBA00004141"/>
    </source>
</evidence>
<feature type="compositionally biased region" description="Low complexity" evidence="6">
    <location>
        <begin position="1"/>
        <end position="21"/>
    </location>
</feature>
<evidence type="ECO:0000256" key="7">
    <source>
        <dbReference type="SAM" id="Phobius"/>
    </source>
</evidence>
<protein>
    <submittedName>
        <fullName evidence="8">Nramp family divalent metal transporter</fullName>
    </submittedName>
</protein>
<feature type="transmembrane region" description="Helical" evidence="7">
    <location>
        <begin position="299"/>
        <end position="322"/>
    </location>
</feature>
<feature type="transmembrane region" description="Helical" evidence="7">
    <location>
        <begin position="251"/>
        <end position="278"/>
    </location>
</feature>
<feature type="transmembrane region" description="Helical" evidence="7">
    <location>
        <begin position="169"/>
        <end position="188"/>
    </location>
</feature>
<feature type="region of interest" description="Disordered" evidence="6">
    <location>
        <begin position="1"/>
        <end position="23"/>
    </location>
</feature>
<comment type="caution">
    <text evidence="8">The sequence shown here is derived from an EMBL/GenBank/DDBJ whole genome shotgun (WGS) entry which is preliminary data.</text>
</comment>
<evidence type="ECO:0000256" key="5">
    <source>
        <dbReference type="ARBA" id="ARBA00023136"/>
    </source>
</evidence>
<comment type="subcellular location">
    <subcellularLocation>
        <location evidence="1">Membrane</location>
        <topology evidence="1">Multi-pass membrane protein</topology>
    </subcellularLocation>
</comment>
<dbReference type="EMBL" id="BAAAGU010000123">
    <property type="protein sequence ID" value="GAA0673001.1"/>
    <property type="molecule type" value="Genomic_DNA"/>
</dbReference>
<keyword evidence="4 7" id="KW-1133">Transmembrane helix</keyword>
<keyword evidence="5 7" id="KW-0472">Membrane</keyword>
<proteinExistence type="predicted"/>
<evidence type="ECO:0000256" key="3">
    <source>
        <dbReference type="ARBA" id="ARBA00022692"/>
    </source>
</evidence>
<name>A0ABN1HYB1_9ACTN</name>
<keyword evidence="2" id="KW-0813">Transport</keyword>
<feature type="transmembrane region" description="Helical" evidence="7">
    <location>
        <begin position="209"/>
        <end position="231"/>
    </location>
</feature>
<feature type="transmembrane region" description="Helical" evidence="7">
    <location>
        <begin position="367"/>
        <end position="387"/>
    </location>
</feature>
<feature type="transmembrane region" description="Helical" evidence="7">
    <location>
        <begin position="69"/>
        <end position="91"/>
    </location>
</feature>
<organism evidence="8 9">
    <name type="scientific">Streptomyces thermocarboxydovorans</name>
    <dbReference type="NCBI Taxonomy" id="59298"/>
    <lineage>
        <taxon>Bacteria</taxon>
        <taxon>Bacillati</taxon>
        <taxon>Actinomycetota</taxon>
        <taxon>Actinomycetes</taxon>
        <taxon>Kitasatosporales</taxon>
        <taxon>Streptomycetaceae</taxon>
        <taxon>Streptomyces</taxon>
    </lineage>
</organism>
<evidence type="ECO:0000313" key="8">
    <source>
        <dbReference type="EMBL" id="GAA0673001.1"/>
    </source>
</evidence>
<sequence length="449" mass="46613">MERNSTTAPAAPDAPDTAAPDRPAPRWRRRLVTALAIAGPGLIAANAGNDAGGIATYASAGAQYGYRTLFFMLLVTVALVVVQEMCARLGAYTGVGLGGLIREQFSVRVSAFALLCLIIANLGLVVSEFAGIGAALELLGVSRYITVPLAAMGVWALVVFGSYRYAEKIFLVLSLAFFTYPLAAVLAHPDWGQAGAQLAWPHFVASKDFLLLGVALIGTTITPYMQFYVAAAVADRGICPAEYPREKTDTIAGTIFANIISMFIITATAAAITTRAPLASAAQAASALKPVAGRFAEQLFGLGLLGASALAAAVVPLSTSYAVAEAVGVESSVSRRFREAPLFLGLFTAQVFTGAAIALIPGNLIQLLVRAQVVNGLITPILLAYVLTLANRRSVLGDAANGPVFRAVATVCVSVTAVLSAVVLLQTLLGWLRSCCLSGREDCVFAGGA</sequence>
<reference evidence="8 9" key="1">
    <citation type="journal article" date="2019" name="Int. J. Syst. Evol. Microbiol.">
        <title>The Global Catalogue of Microorganisms (GCM) 10K type strain sequencing project: providing services to taxonomists for standard genome sequencing and annotation.</title>
        <authorList>
            <consortium name="The Broad Institute Genomics Platform"/>
            <consortium name="The Broad Institute Genome Sequencing Center for Infectious Disease"/>
            <person name="Wu L."/>
            <person name="Ma J."/>
        </authorList>
    </citation>
    <scope>NUCLEOTIDE SEQUENCE [LARGE SCALE GENOMIC DNA]</scope>
    <source>
        <strain evidence="8 9">JCM 10367</strain>
    </source>
</reference>
<dbReference type="InterPro" id="IPR001046">
    <property type="entry name" value="NRAMP_fam"/>
</dbReference>
<dbReference type="PANTHER" id="PTHR11706:SF33">
    <property type="entry name" value="NATURAL RESISTANCE-ASSOCIATED MACROPHAGE PROTEIN 2"/>
    <property type="match status" value="1"/>
</dbReference>
<evidence type="ECO:0000256" key="4">
    <source>
        <dbReference type="ARBA" id="ARBA00022989"/>
    </source>
</evidence>
<feature type="transmembrane region" description="Helical" evidence="7">
    <location>
        <begin position="144"/>
        <end position="163"/>
    </location>
</feature>